<feature type="chain" id="PRO_5013347008" evidence="6">
    <location>
        <begin position="24"/>
        <end position="362"/>
    </location>
</feature>
<dbReference type="SUPFAM" id="SSF49842">
    <property type="entry name" value="TNF-like"/>
    <property type="match status" value="1"/>
</dbReference>
<dbReference type="Pfam" id="PF00386">
    <property type="entry name" value="C1q"/>
    <property type="match status" value="1"/>
</dbReference>
<keyword evidence="9" id="KW-1185">Reference proteome</keyword>
<dbReference type="InterPro" id="IPR008983">
    <property type="entry name" value="Tumour_necrosis_fac-like_dom"/>
</dbReference>
<dbReference type="SMART" id="SM00110">
    <property type="entry name" value="C1Q"/>
    <property type="match status" value="1"/>
</dbReference>
<reference evidence="8 9" key="1">
    <citation type="journal article" date="2017" name="Nat. Ecol. Evol.">
        <title>Scallop genome provides insights into evolution of bilaterian karyotype and development.</title>
        <authorList>
            <person name="Wang S."/>
            <person name="Zhang J."/>
            <person name="Jiao W."/>
            <person name="Li J."/>
            <person name="Xun X."/>
            <person name="Sun Y."/>
            <person name="Guo X."/>
            <person name="Huan P."/>
            <person name="Dong B."/>
            <person name="Zhang L."/>
            <person name="Hu X."/>
            <person name="Sun X."/>
            <person name="Wang J."/>
            <person name="Zhao C."/>
            <person name="Wang Y."/>
            <person name="Wang D."/>
            <person name="Huang X."/>
            <person name="Wang R."/>
            <person name="Lv J."/>
            <person name="Li Y."/>
            <person name="Zhang Z."/>
            <person name="Liu B."/>
            <person name="Lu W."/>
            <person name="Hui Y."/>
            <person name="Liang J."/>
            <person name="Zhou Z."/>
            <person name="Hou R."/>
            <person name="Li X."/>
            <person name="Liu Y."/>
            <person name="Li H."/>
            <person name="Ning X."/>
            <person name="Lin Y."/>
            <person name="Zhao L."/>
            <person name="Xing Q."/>
            <person name="Dou J."/>
            <person name="Li Y."/>
            <person name="Mao J."/>
            <person name="Guo H."/>
            <person name="Dou H."/>
            <person name="Li T."/>
            <person name="Mu C."/>
            <person name="Jiang W."/>
            <person name="Fu Q."/>
            <person name="Fu X."/>
            <person name="Miao Y."/>
            <person name="Liu J."/>
            <person name="Yu Q."/>
            <person name="Li R."/>
            <person name="Liao H."/>
            <person name="Li X."/>
            <person name="Kong Y."/>
            <person name="Jiang Z."/>
            <person name="Chourrout D."/>
            <person name="Li R."/>
            <person name="Bao Z."/>
        </authorList>
    </citation>
    <scope>NUCLEOTIDE SEQUENCE [LARGE SCALE GENOMIC DNA]</scope>
    <source>
        <strain evidence="8 9">PY_sf001</strain>
    </source>
</reference>
<dbReference type="Proteomes" id="UP000242188">
    <property type="component" value="Unassembled WGS sequence"/>
</dbReference>
<evidence type="ECO:0000259" key="7">
    <source>
        <dbReference type="PROSITE" id="PS50871"/>
    </source>
</evidence>
<dbReference type="InterPro" id="IPR001073">
    <property type="entry name" value="C1q_dom"/>
</dbReference>
<dbReference type="PANTHER" id="PTHR22923:SF116">
    <property type="entry name" value="C1Q DOMAIN-CONTAINING PROTEIN"/>
    <property type="match status" value="1"/>
</dbReference>
<evidence type="ECO:0000256" key="4">
    <source>
        <dbReference type="SAM" id="Coils"/>
    </source>
</evidence>
<dbReference type="GO" id="GO:0005576">
    <property type="term" value="C:extracellular region"/>
    <property type="evidence" value="ECO:0007669"/>
    <property type="project" value="UniProtKB-SubCell"/>
</dbReference>
<keyword evidence="2" id="KW-0964">Secreted</keyword>
<feature type="coiled-coil region" evidence="4">
    <location>
        <begin position="66"/>
        <end position="93"/>
    </location>
</feature>
<comment type="subcellular location">
    <subcellularLocation>
        <location evidence="1">Secreted</location>
    </subcellularLocation>
</comment>
<proteinExistence type="predicted"/>
<gene>
    <name evidence="8" type="ORF">KP79_PYT22688</name>
</gene>
<name>A0A210QGB5_MIZYE</name>
<evidence type="ECO:0000256" key="5">
    <source>
        <dbReference type="SAM" id="MobiDB-lite"/>
    </source>
</evidence>
<feature type="domain" description="C1q" evidence="7">
    <location>
        <begin position="229"/>
        <end position="362"/>
    </location>
</feature>
<keyword evidence="4" id="KW-0175">Coiled coil</keyword>
<protein>
    <submittedName>
        <fullName evidence="8">Complement C1q-like protein 4</fullName>
    </submittedName>
</protein>
<dbReference type="AlphaFoldDB" id="A0A210QGB5"/>
<keyword evidence="3 6" id="KW-0732">Signal</keyword>
<dbReference type="Gene3D" id="2.60.120.40">
    <property type="match status" value="1"/>
</dbReference>
<evidence type="ECO:0000313" key="8">
    <source>
        <dbReference type="EMBL" id="OWF47661.1"/>
    </source>
</evidence>
<feature type="region of interest" description="Disordered" evidence="5">
    <location>
        <begin position="162"/>
        <end position="186"/>
    </location>
</feature>
<evidence type="ECO:0000256" key="6">
    <source>
        <dbReference type="SAM" id="SignalP"/>
    </source>
</evidence>
<sequence>MLRWSVHALVVLYTVIWPMTVYGTDLDSLLKTYVYGDRHPLDSPIWTLIQKIDRQENRLLTLETVVMRHMTELEEKDRKIDRLVQELTEIKTRMGPVETSLDNTLPTEVEFNEKYKHKHVINETEQDQDTHAKIGPDYTGHDQHVLAPATEDKTLPYLTRPDHTRIQQQTRKQYRSSPTQGSRDIDNPLGFGYVGLKVKPNTAVYDRPTPMQHAKAALQRNGRAGLSSVPTGGIAFSLSLDKDTQAIRDHTIEFDNSDIDIGSGYEHADGRYRVPASGVYVFTWSIVSAENSGGNMITELRIDGQVKGSTNADSDLRNWESATGLVVTRVEKDNHVYIRSKSTGIIKSNELARSTFSGWRLF</sequence>
<dbReference type="PROSITE" id="PS50871">
    <property type="entry name" value="C1Q"/>
    <property type="match status" value="1"/>
</dbReference>
<evidence type="ECO:0000256" key="2">
    <source>
        <dbReference type="ARBA" id="ARBA00022525"/>
    </source>
</evidence>
<comment type="caution">
    <text evidence="8">The sequence shown here is derived from an EMBL/GenBank/DDBJ whole genome shotgun (WGS) entry which is preliminary data.</text>
</comment>
<feature type="signal peptide" evidence="6">
    <location>
        <begin position="1"/>
        <end position="23"/>
    </location>
</feature>
<evidence type="ECO:0000313" key="9">
    <source>
        <dbReference type="Proteomes" id="UP000242188"/>
    </source>
</evidence>
<evidence type="ECO:0000256" key="1">
    <source>
        <dbReference type="ARBA" id="ARBA00004613"/>
    </source>
</evidence>
<evidence type="ECO:0000256" key="3">
    <source>
        <dbReference type="ARBA" id="ARBA00022729"/>
    </source>
</evidence>
<accession>A0A210QGB5</accession>
<dbReference type="InterPro" id="IPR050822">
    <property type="entry name" value="Cerebellin_Synaptic_Org"/>
</dbReference>
<dbReference type="EMBL" id="NEDP02003828">
    <property type="protein sequence ID" value="OWF47661.1"/>
    <property type="molecule type" value="Genomic_DNA"/>
</dbReference>
<feature type="compositionally biased region" description="Polar residues" evidence="5">
    <location>
        <begin position="166"/>
        <end position="182"/>
    </location>
</feature>
<organism evidence="8 9">
    <name type="scientific">Mizuhopecten yessoensis</name>
    <name type="common">Japanese scallop</name>
    <name type="synonym">Patinopecten yessoensis</name>
    <dbReference type="NCBI Taxonomy" id="6573"/>
    <lineage>
        <taxon>Eukaryota</taxon>
        <taxon>Metazoa</taxon>
        <taxon>Spiralia</taxon>
        <taxon>Lophotrochozoa</taxon>
        <taxon>Mollusca</taxon>
        <taxon>Bivalvia</taxon>
        <taxon>Autobranchia</taxon>
        <taxon>Pteriomorphia</taxon>
        <taxon>Pectinida</taxon>
        <taxon>Pectinoidea</taxon>
        <taxon>Pectinidae</taxon>
        <taxon>Mizuhopecten</taxon>
    </lineage>
</organism>
<dbReference type="PANTHER" id="PTHR22923">
    <property type="entry name" value="CEREBELLIN-RELATED"/>
    <property type="match status" value="1"/>
</dbReference>
<dbReference type="OrthoDB" id="6141606at2759"/>